<evidence type="ECO:0000256" key="1">
    <source>
        <dbReference type="ARBA" id="ARBA00023002"/>
    </source>
</evidence>
<dbReference type="GO" id="GO:0004497">
    <property type="term" value="F:monooxygenase activity"/>
    <property type="evidence" value="ECO:0007669"/>
    <property type="project" value="UniProtKB-KW"/>
</dbReference>
<reference evidence="2 3" key="1">
    <citation type="submission" date="2019-10" db="EMBL/GenBank/DDBJ databases">
        <title>Rubrobacter sp nov SCSIO 52915 isolated from a deep-sea sediment in the South China Sea.</title>
        <authorList>
            <person name="Chen R.W."/>
        </authorList>
    </citation>
    <scope>NUCLEOTIDE SEQUENCE [LARGE SCALE GENOMIC DNA]</scope>
    <source>
        <strain evidence="2 3">SCSIO 52915</strain>
    </source>
</reference>
<dbReference type="Gene3D" id="3.50.50.60">
    <property type="entry name" value="FAD/NAD(P)-binding domain"/>
    <property type="match status" value="1"/>
</dbReference>
<dbReference type="GO" id="GO:0050660">
    <property type="term" value="F:flavin adenine dinucleotide binding"/>
    <property type="evidence" value="ECO:0007669"/>
    <property type="project" value="TreeGrafter"/>
</dbReference>
<keyword evidence="3" id="KW-1185">Reference proteome</keyword>
<accession>A0A6G8PWM0</accession>
<proteinExistence type="predicted"/>
<dbReference type="Proteomes" id="UP000502706">
    <property type="component" value="Chromosome"/>
</dbReference>
<dbReference type="PANTHER" id="PTHR43539">
    <property type="entry name" value="FLAVIN-BINDING MONOOXYGENASE-LIKE PROTEIN (AFU_ORTHOLOGUE AFUA_4G09220)"/>
    <property type="match status" value="1"/>
</dbReference>
<dbReference type="InterPro" id="IPR036188">
    <property type="entry name" value="FAD/NAD-bd_sf"/>
</dbReference>
<dbReference type="KEGG" id="rmar:GBA65_08775"/>
<dbReference type="RefSeq" id="WP_166396279.1">
    <property type="nucleotide sequence ID" value="NZ_CP045121.1"/>
</dbReference>
<dbReference type="InterPro" id="IPR050982">
    <property type="entry name" value="Auxin_biosynth/cation_transpt"/>
</dbReference>
<dbReference type="AlphaFoldDB" id="A0A6G8PWM0"/>
<keyword evidence="1" id="KW-0560">Oxidoreductase</keyword>
<protein>
    <submittedName>
        <fullName evidence="2">SidA/IucD/PvdA family monooxygenase</fullName>
    </submittedName>
</protein>
<name>A0A6G8PWM0_9ACTN</name>
<organism evidence="2 3">
    <name type="scientific">Rubrobacter marinus</name>
    <dbReference type="NCBI Taxonomy" id="2653852"/>
    <lineage>
        <taxon>Bacteria</taxon>
        <taxon>Bacillati</taxon>
        <taxon>Actinomycetota</taxon>
        <taxon>Rubrobacteria</taxon>
        <taxon>Rubrobacterales</taxon>
        <taxon>Rubrobacteraceae</taxon>
        <taxon>Rubrobacter</taxon>
    </lineage>
</organism>
<dbReference type="Pfam" id="PF13738">
    <property type="entry name" value="Pyr_redox_3"/>
    <property type="match status" value="1"/>
</dbReference>
<dbReference type="PRINTS" id="PR00368">
    <property type="entry name" value="FADPNR"/>
</dbReference>
<evidence type="ECO:0000313" key="2">
    <source>
        <dbReference type="EMBL" id="QIN78600.1"/>
    </source>
</evidence>
<keyword evidence="2" id="KW-0503">Monooxygenase</keyword>
<dbReference type="PRINTS" id="PR00469">
    <property type="entry name" value="PNDRDTASEII"/>
</dbReference>
<gene>
    <name evidence="2" type="ORF">GBA65_08775</name>
</gene>
<dbReference type="EMBL" id="CP045121">
    <property type="protein sequence ID" value="QIN78600.1"/>
    <property type="molecule type" value="Genomic_DNA"/>
</dbReference>
<sequence length="373" mass="41213">MQAVGPVDVVVVGGGQAGLALGYYLKRRGFNFVILDGAPAVGHSWRTRFDSLRLFTPSQYNGLPGLPFPAPPDTYPTKDEVADYLESYARAFELPVRLRSRVRAVEKKSSGYLVRTDSTTYEAGQVVISTGAFHRPYVPPIAAELGPQVFQIHSSEYRNPEALPPGAALVVGAGNSGVHIARELSRSRKVYLSVGRKVPYAPQRFLGRDLNWWMHKIGVMDVSVDSRIGRWMSRTEVPLIGVKVSRFRREHGIEVLGRTLRADGATVILEGARSFDVASVVWATGYREDYSWVDAPVFDEAGVPVHERGVTESPGLYFLGLDWLYQCGSGHLGWVHRDAAFLAEKIEDLTRPHDAAETEAPVLPLQRETGRSL</sequence>
<dbReference type="SUPFAM" id="SSF51905">
    <property type="entry name" value="FAD/NAD(P)-binding domain"/>
    <property type="match status" value="2"/>
</dbReference>
<evidence type="ECO:0000313" key="3">
    <source>
        <dbReference type="Proteomes" id="UP000502706"/>
    </source>
</evidence>
<dbReference type="PANTHER" id="PTHR43539:SF78">
    <property type="entry name" value="FLAVIN-CONTAINING MONOOXYGENASE"/>
    <property type="match status" value="1"/>
</dbReference>